<dbReference type="PROSITE" id="PS50929">
    <property type="entry name" value="ABC_TM1F"/>
    <property type="match status" value="1"/>
</dbReference>
<dbReference type="SMART" id="SM00382">
    <property type="entry name" value="AAA"/>
    <property type="match status" value="1"/>
</dbReference>
<name>A0A9D1K5Y7_9FIRM</name>
<dbReference type="SUPFAM" id="SSF52540">
    <property type="entry name" value="P-loop containing nucleoside triphosphate hydrolases"/>
    <property type="match status" value="1"/>
</dbReference>
<dbReference type="InterPro" id="IPR051309">
    <property type="entry name" value="ABCF_ATPase"/>
</dbReference>
<feature type="transmembrane region" description="Helical" evidence="7">
    <location>
        <begin position="249"/>
        <end position="270"/>
    </location>
</feature>
<dbReference type="EMBL" id="DVJN01000073">
    <property type="protein sequence ID" value="HIS92097.1"/>
    <property type="molecule type" value="Genomic_DNA"/>
</dbReference>
<evidence type="ECO:0000256" key="2">
    <source>
        <dbReference type="ARBA" id="ARBA00022692"/>
    </source>
</evidence>
<feature type="transmembrane region" description="Helical" evidence="7">
    <location>
        <begin position="149"/>
        <end position="167"/>
    </location>
</feature>
<feature type="domain" description="ABC transmembrane type-1" evidence="8">
    <location>
        <begin position="16"/>
        <end position="284"/>
    </location>
</feature>
<evidence type="ECO:0000256" key="1">
    <source>
        <dbReference type="ARBA" id="ARBA00004651"/>
    </source>
</evidence>
<evidence type="ECO:0000256" key="4">
    <source>
        <dbReference type="ARBA" id="ARBA00022840"/>
    </source>
</evidence>
<proteinExistence type="predicted"/>
<evidence type="ECO:0000313" key="9">
    <source>
        <dbReference type="EMBL" id="HIS92097.1"/>
    </source>
</evidence>
<accession>A0A9D1K5Y7</accession>
<comment type="subcellular location">
    <subcellularLocation>
        <location evidence="1">Cell membrane</location>
        <topology evidence="1">Multi-pass membrane protein</topology>
    </subcellularLocation>
</comment>
<dbReference type="InterPro" id="IPR011527">
    <property type="entry name" value="ABC1_TM_dom"/>
</dbReference>
<evidence type="ECO:0000256" key="5">
    <source>
        <dbReference type="ARBA" id="ARBA00022989"/>
    </source>
</evidence>
<gene>
    <name evidence="9" type="ORF">IAA84_03680</name>
</gene>
<dbReference type="Gene3D" id="3.40.50.300">
    <property type="entry name" value="P-loop containing nucleotide triphosphate hydrolases"/>
    <property type="match status" value="2"/>
</dbReference>
<evidence type="ECO:0000313" key="10">
    <source>
        <dbReference type="Proteomes" id="UP000824140"/>
    </source>
</evidence>
<dbReference type="Gene3D" id="1.20.1560.10">
    <property type="entry name" value="ABC transporter type 1, transmembrane domain"/>
    <property type="match status" value="1"/>
</dbReference>
<keyword evidence="5 7" id="KW-1133">Transmembrane helix</keyword>
<reference evidence="9" key="2">
    <citation type="journal article" date="2021" name="PeerJ">
        <title>Extensive microbial diversity within the chicken gut microbiome revealed by metagenomics and culture.</title>
        <authorList>
            <person name="Gilroy R."/>
            <person name="Ravi A."/>
            <person name="Getino M."/>
            <person name="Pursley I."/>
            <person name="Horton D.L."/>
            <person name="Alikhan N.F."/>
            <person name="Baker D."/>
            <person name="Gharbi K."/>
            <person name="Hall N."/>
            <person name="Watson M."/>
            <person name="Adriaenssens E.M."/>
            <person name="Foster-Nyarko E."/>
            <person name="Jarju S."/>
            <person name="Secka A."/>
            <person name="Antonio M."/>
            <person name="Oren A."/>
            <person name="Chaudhuri R.R."/>
            <person name="La Ragione R."/>
            <person name="Hildebrand F."/>
            <person name="Pallen M.J."/>
        </authorList>
    </citation>
    <scope>NUCLEOTIDE SEQUENCE</scope>
    <source>
        <strain evidence="9">13766</strain>
    </source>
</reference>
<feature type="transmembrane region" description="Helical" evidence="7">
    <location>
        <begin position="125"/>
        <end position="143"/>
    </location>
</feature>
<keyword evidence="6 7" id="KW-0472">Membrane</keyword>
<dbReference type="InterPro" id="IPR003593">
    <property type="entry name" value="AAA+_ATPase"/>
</dbReference>
<evidence type="ECO:0000256" key="6">
    <source>
        <dbReference type="ARBA" id="ARBA00023136"/>
    </source>
</evidence>
<sequence length="481" mass="53439">MKEDMGRFYCRAFLRGAVYQALRLLGEFMGAWFLSRILALAMEARGDDLTRTALVGLGTIAVCAGLRYALGLRWERSAQDGLHSHRKALLRQMMEKALPVETAAEADVRLQRDAETVRAHWTQTLPEMGVSLCFALVCVALMARIHGTLALIFGLLSLTQLLPTLVYEKWAKTIYLRVLRDEESYCNWVGEGLRGISTLKAYQQETWFLQRLMRCSEAIIRSGRQETRTAAVQDIVTDLVRTLLEYGSYLILGMAAMTGMAAVTQLPFLLVAAQRLFSFIAAVVLDVVRCFGYQKAEERLRTQSAPATKRPPEGCVAALEGASKAYAGKTVLKDVSLQARQGERILLSGVNGAGKSTLLRLLLGFCQPEAGEAFPPETAAFVFQEEPDLEATGEEIAREMAQRGAISWEAFQGPGERKKILLMRMMLKPAAFSILDEPLNHLDRQGREVLADWAREKKGLVIVSHQAFLAPEEGDREIVLP</sequence>
<keyword evidence="4 9" id="KW-0067">ATP-binding</keyword>
<dbReference type="Proteomes" id="UP000824140">
    <property type="component" value="Unassembled WGS sequence"/>
</dbReference>
<feature type="transmembrane region" description="Helical" evidence="7">
    <location>
        <begin position="53"/>
        <end position="70"/>
    </location>
</feature>
<dbReference type="InterPro" id="IPR003439">
    <property type="entry name" value="ABC_transporter-like_ATP-bd"/>
</dbReference>
<keyword evidence="3" id="KW-0547">Nucleotide-binding</keyword>
<dbReference type="GO" id="GO:0016887">
    <property type="term" value="F:ATP hydrolysis activity"/>
    <property type="evidence" value="ECO:0007669"/>
    <property type="project" value="InterPro"/>
</dbReference>
<dbReference type="SUPFAM" id="SSF90123">
    <property type="entry name" value="ABC transporter transmembrane region"/>
    <property type="match status" value="1"/>
</dbReference>
<dbReference type="PANTHER" id="PTHR42855">
    <property type="entry name" value="ABC TRANSPORTER ATP-BINDING SUBUNIT"/>
    <property type="match status" value="1"/>
</dbReference>
<keyword evidence="2 7" id="KW-0812">Transmembrane</keyword>
<dbReference type="InterPro" id="IPR027417">
    <property type="entry name" value="P-loop_NTPase"/>
</dbReference>
<comment type="caution">
    <text evidence="9">The sequence shown here is derived from an EMBL/GenBank/DDBJ whole genome shotgun (WGS) entry which is preliminary data.</text>
</comment>
<dbReference type="Pfam" id="PF00005">
    <property type="entry name" value="ABC_tran"/>
    <property type="match status" value="1"/>
</dbReference>
<dbReference type="GO" id="GO:0005524">
    <property type="term" value="F:ATP binding"/>
    <property type="evidence" value="ECO:0007669"/>
    <property type="project" value="UniProtKB-KW"/>
</dbReference>
<reference evidence="9" key="1">
    <citation type="submission" date="2020-10" db="EMBL/GenBank/DDBJ databases">
        <authorList>
            <person name="Gilroy R."/>
        </authorList>
    </citation>
    <scope>NUCLEOTIDE SEQUENCE</scope>
    <source>
        <strain evidence="9">13766</strain>
    </source>
</reference>
<feature type="transmembrane region" description="Helical" evidence="7">
    <location>
        <begin position="21"/>
        <end position="41"/>
    </location>
</feature>
<dbReference type="Pfam" id="PF00664">
    <property type="entry name" value="ABC_membrane"/>
    <property type="match status" value="1"/>
</dbReference>
<evidence type="ECO:0000256" key="3">
    <source>
        <dbReference type="ARBA" id="ARBA00022741"/>
    </source>
</evidence>
<evidence type="ECO:0000259" key="8">
    <source>
        <dbReference type="PROSITE" id="PS50929"/>
    </source>
</evidence>
<dbReference type="GO" id="GO:0005886">
    <property type="term" value="C:plasma membrane"/>
    <property type="evidence" value="ECO:0007669"/>
    <property type="project" value="UniProtKB-SubCell"/>
</dbReference>
<protein>
    <submittedName>
        <fullName evidence="9">ATP-binding cassette domain-containing protein</fullName>
    </submittedName>
</protein>
<dbReference type="AlphaFoldDB" id="A0A9D1K5Y7"/>
<dbReference type="PANTHER" id="PTHR42855:SF1">
    <property type="entry name" value="ABC TRANSPORTER DOMAIN-CONTAINING PROTEIN"/>
    <property type="match status" value="1"/>
</dbReference>
<dbReference type="GO" id="GO:0140359">
    <property type="term" value="F:ABC-type transporter activity"/>
    <property type="evidence" value="ECO:0007669"/>
    <property type="project" value="InterPro"/>
</dbReference>
<evidence type="ECO:0000256" key="7">
    <source>
        <dbReference type="SAM" id="Phobius"/>
    </source>
</evidence>
<organism evidence="9 10">
    <name type="scientific">Candidatus Alectryocaccomicrobium excrementavium</name>
    <dbReference type="NCBI Taxonomy" id="2840668"/>
    <lineage>
        <taxon>Bacteria</taxon>
        <taxon>Bacillati</taxon>
        <taxon>Bacillota</taxon>
        <taxon>Clostridia</taxon>
        <taxon>Candidatus Alectryocaccomicrobium</taxon>
    </lineage>
</organism>
<dbReference type="InterPro" id="IPR036640">
    <property type="entry name" value="ABC1_TM_sf"/>
</dbReference>